<dbReference type="GO" id="GO:0007051">
    <property type="term" value="P:spindle organization"/>
    <property type="evidence" value="ECO:0007669"/>
    <property type="project" value="TreeGrafter"/>
</dbReference>
<dbReference type="SUPFAM" id="SSF47473">
    <property type="entry name" value="EF-hand"/>
    <property type="match status" value="1"/>
</dbReference>
<evidence type="ECO:0000256" key="6">
    <source>
        <dbReference type="PROSITE-ProRule" id="PRU00024"/>
    </source>
</evidence>
<feature type="domain" description="B box-type" evidence="8">
    <location>
        <begin position="1137"/>
        <end position="1192"/>
    </location>
</feature>
<keyword evidence="5" id="KW-0112">Calmodulin-binding</keyword>
<dbReference type="InterPro" id="IPR000315">
    <property type="entry name" value="Znf_B-box"/>
</dbReference>
<organism evidence="9 10">
    <name type="scientific">Phytophthora fragariaefolia</name>
    <dbReference type="NCBI Taxonomy" id="1490495"/>
    <lineage>
        <taxon>Eukaryota</taxon>
        <taxon>Sar</taxon>
        <taxon>Stramenopiles</taxon>
        <taxon>Oomycota</taxon>
        <taxon>Peronosporomycetes</taxon>
        <taxon>Peronosporales</taxon>
        <taxon>Peronosporaceae</taxon>
        <taxon>Phytophthora</taxon>
    </lineage>
</organism>
<dbReference type="GO" id="GO:0000922">
    <property type="term" value="C:spindle pole"/>
    <property type="evidence" value="ECO:0007669"/>
    <property type="project" value="TreeGrafter"/>
</dbReference>
<dbReference type="Pfam" id="PF05517">
    <property type="entry name" value="p25-alpha"/>
    <property type="match status" value="1"/>
</dbReference>
<dbReference type="GO" id="GO:0046785">
    <property type="term" value="P:microtubule polymerization"/>
    <property type="evidence" value="ECO:0007669"/>
    <property type="project" value="InterPro"/>
</dbReference>
<dbReference type="PANTHER" id="PTHR22706:SF1">
    <property type="entry name" value="ASSEMBLY FACTOR FOR SPINDLE MICROTUBULES"/>
    <property type="match status" value="1"/>
</dbReference>
<proteinExistence type="inferred from homology"/>
<evidence type="ECO:0000313" key="9">
    <source>
        <dbReference type="EMBL" id="GMF22109.1"/>
    </source>
</evidence>
<feature type="compositionally biased region" description="Basic and acidic residues" evidence="7">
    <location>
        <begin position="101"/>
        <end position="111"/>
    </location>
</feature>
<gene>
    <name evidence="9" type="ORF">Pfra01_000316000</name>
</gene>
<evidence type="ECO:0000256" key="7">
    <source>
        <dbReference type="SAM" id="MobiDB-lite"/>
    </source>
</evidence>
<keyword evidence="3" id="KW-0963">Cytoplasm</keyword>
<keyword evidence="6" id="KW-0479">Metal-binding</keyword>
<feature type="region of interest" description="Disordered" evidence="7">
    <location>
        <begin position="1324"/>
        <end position="1352"/>
    </location>
</feature>
<keyword evidence="4" id="KW-0677">Repeat</keyword>
<comment type="caution">
    <text evidence="9">The sequence shown here is derived from an EMBL/GenBank/DDBJ whole genome shotgun (WGS) entry which is preliminary data.</text>
</comment>
<dbReference type="Gene3D" id="1.10.238.10">
    <property type="entry name" value="EF-hand"/>
    <property type="match status" value="1"/>
</dbReference>
<dbReference type="GO" id="GO:0000278">
    <property type="term" value="P:mitotic cell cycle"/>
    <property type="evidence" value="ECO:0007669"/>
    <property type="project" value="TreeGrafter"/>
</dbReference>
<dbReference type="SMART" id="SM00015">
    <property type="entry name" value="IQ"/>
    <property type="match status" value="9"/>
</dbReference>
<comment type="subcellular location">
    <subcellularLocation>
        <location evidence="1">Cytoplasm</location>
    </subcellularLocation>
</comment>
<accession>A0A9W6TTM6</accession>
<feature type="region of interest" description="Disordered" evidence="7">
    <location>
        <begin position="101"/>
        <end position="123"/>
    </location>
</feature>
<reference evidence="9" key="1">
    <citation type="submission" date="2023-04" db="EMBL/GenBank/DDBJ databases">
        <title>Phytophthora fragariaefolia NBRC 109709.</title>
        <authorList>
            <person name="Ichikawa N."/>
            <person name="Sato H."/>
            <person name="Tonouchi N."/>
        </authorList>
    </citation>
    <scope>NUCLEOTIDE SEQUENCE</scope>
    <source>
        <strain evidence="9">NBRC 109709</strain>
    </source>
</reference>
<dbReference type="Gene3D" id="1.20.5.190">
    <property type="match status" value="1"/>
</dbReference>
<dbReference type="OrthoDB" id="77153at2759"/>
<dbReference type="GO" id="GO:0005516">
    <property type="term" value="F:calmodulin binding"/>
    <property type="evidence" value="ECO:0007669"/>
    <property type="project" value="UniProtKB-KW"/>
</dbReference>
<dbReference type="PROSITE" id="PS50096">
    <property type="entry name" value="IQ"/>
    <property type="match status" value="4"/>
</dbReference>
<keyword evidence="10" id="KW-1185">Reference proteome</keyword>
<dbReference type="InterPro" id="IPR011992">
    <property type="entry name" value="EF-hand-dom_pair"/>
</dbReference>
<keyword evidence="6" id="KW-0863">Zinc-finger</keyword>
<dbReference type="GO" id="GO:0051295">
    <property type="term" value="P:establishment of meiotic spindle localization"/>
    <property type="evidence" value="ECO:0007669"/>
    <property type="project" value="TreeGrafter"/>
</dbReference>
<evidence type="ECO:0000256" key="4">
    <source>
        <dbReference type="ARBA" id="ARBA00022737"/>
    </source>
</evidence>
<dbReference type="GO" id="GO:0008270">
    <property type="term" value="F:zinc ion binding"/>
    <property type="evidence" value="ECO:0007669"/>
    <property type="project" value="UniProtKB-KW"/>
</dbReference>
<dbReference type="CDD" id="cd19757">
    <property type="entry name" value="Bbox1"/>
    <property type="match status" value="2"/>
</dbReference>
<dbReference type="GO" id="GO:0015631">
    <property type="term" value="F:tubulin binding"/>
    <property type="evidence" value="ECO:0007669"/>
    <property type="project" value="InterPro"/>
</dbReference>
<keyword evidence="6" id="KW-0862">Zinc</keyword>
<dbReference type="InterPro" id="IPR051185">
    <property type="entry name" value="ASPM"/>
</dbReference>
<evidence type="ECO:0000256" key="2">
    <source>
        <dbReference type="ARBA" id="ARBA00010994"/>
    </source>
</evidence>
<evidence type="ECO:0000256" key="3">
    <source>
        <dbReference type="ARBA" id="ARBA00022490"/>
    </source>
</evidence>
<dbReference type="InterPro" id="IPR008907">
    <property type="entry name" value="TPP/p25"/>
</dbReference>
<dbReference type="PROSITE" id="PS50119">
    <property type="entry name" value="ZF_BBOX"/>
    <property type="match status" value="1"/>
</dbReference>
<dbReference type="Proteomes" id="UP001165121">
    <property type="component" value="Unassembled WGS sequence"/>
</dbReference>
<name>A0A9W6TTM6_9STRA</name>
<sequence length="1802" mass="210070">MPRRAQDAAAAGDFVRLAAALQNCAAFDPTRWRLLVDESADVLRADAGTKQRTKAAGKSDAVPRSLGRDERPPASALPALSLTQYLNQPDMLQQLLREARERSVDGGKEPEMQVDDGVDTRDTVVGDGAVGGELEAKERPAVVLPLLTTLSPRTRRRLAHLPPPNEEDMRDIESLEKSVDQPEAFKDFYRGLKRSRMQRAQCQSTVTSVGGVNNRAQLLSRPASLRKMKKPRGAIKPLKAGKELDVRPVALPALSFEENVRAQELNEQALMQKEDTKKGGVIINMVKPSLQLSPSNLSIKQKRSRSYDRLVQERQHADVLQGAAENQVRETIDEIKQWIPLDVIYAFGLGKFASPAQQRATEVMFHAGVRLKQQLLFLGMCRWKEFVLQVREQEWDQATIRLQCWWRQLCAKNELESRRRLRHKLQQRQTTLLALLATKRQQAACRITRCIRYYALWRLRDQAKTRQQAASCIQIFWRQLCTHSAGIRRELDKQRRSNAAICIQKHARRLFAQRKRVLLSKIDNVQKHRQLKALQIDARAKYTKMIGAVVSIQRAFRGWQQKRILILRRRRAAFERDKKKILKVQAHYRSQQAQKWVSKHKRDVYRAVRILQCSWRCYVARIELWRRKEQALARRNLVTKVVEEARRKRQSNILVPIQLQKNWGQFSLGKVTNVFQARDVSNSREAQAARKLQARWRGKQTRKSLRYEQAKEAEKLRRAVNRKRRLAAVCIQKHIRGIQGRAWAWQTMRERSAGRIQRVWRGYKTRTKLLKMRFAIKMIKRIQAHWIARRKMENFRFRSQKAAIIQRAARRFIGRRMLYEAVRKRQILAEESAIGKVLEERTRNRVKDELLLQSFTFKGTKISDDSEGNVLEETRVDRPLYTVDQAKRQWKRKGYDGIWQEVFRHASGTSPEMDNSHFARFLKVLPHGFIHKNHFPMQNADVIFAKMKEPKAKTISFPRFNKAILMLLKEKFADANNHKEALKALESADAGSDHERFLRFMNRYVLPSTIQNGKYRKMLEAHCTKRLLWSASVLRRFANRIASKRMHDKFLIIYHEQQIQKQRSRSASMIQLAYRWYKFRLQLKTMLASMFIEFVDHRGRTVKFQHIASGKLLAKRPIFLKRVICRKIVPLPFPGEEFHAFCERHEDSTNANASRVPAEVYCMECEDVMCKICFDRDHRKRNAFQGHQLRRIQKCSHCGLETATRECFQCGNGKVPYCDPCFPHFHKQLHKDSKQNNPPQRKLDTEEDINNFSDQPAESKHKFQALVVMCTECSNRVAQWSCETCLDHFCKRCMSSYHAKGQRQYHHCHRLNYFSILRLNAEHKRDADAEREKEKRKKQREEERRRQEAELQRQNLAATKIQALVRSFVARQSGKAYMRLVRQTQVARAQRKKDDKIRSSITYKVKAVFGVSSALKSDTKQEVAARKQRFNEIKRTLFLQGRSVDGSKANKRWSKSQKARVLEAARTWCDYDEQVKIRKGEWKNCVGSIVSTQNLMLTGSVLVFVPVANRAVVVRWEHVEPFDQDAALREAYIGPGQVALNATRDFHAKLSQILQSAIRKARLLYLQTIEFNRILQYAWVVEYDKREQKVEYWNVVLNRRVSTPPKAMQLIERMELEDREKLEKRVELARSKLVALLNPFQPKNKPKLAFRRNAVVFVPSGVVAEDNSTSLTSLKLEMEAIDGARFWHDKVIPNRQFGGKKARKFLSASPPKACWSLVKLFVWMDLHEEGGFEPHAKKLLGLSEELQVYVVREVSDRFERSGDVKLARDKLLQLMALKSDTLQLLVTKDQHDAEEKESRQAQ</sequence>
<evidence type="ECO:0000313" key="10">
    <source>
        <dbReference type="Proteomes" id="UP001165121"/>
    </source>
</evidence>
<dbReference type="GO" id="GO:0005737">
    <property type="term" value="C:cytoplasm"/>
    <property type="evidence" value="ECO:0007669"/>
    <property type="project" value="UniProtKB-SubCell"/>
</dbReference>
<dbReference type="PANTHER" id="PTHR22706">
    <property type="entry name" value="ASSEMBLY FACTOR FOR SPINDLE MICROTUBULES"/>
    <property type="match status" value="1"/>
</dbReference>
<protein>
    <submittedName>
        <fullName evidence="9">Unnamed protein product</fullName>
    </submittedName>
</protein>
<feature type="compositionally biased region" description="Basic and acidic residues" evidence="7">
    <location>
        <begin position="1324"/>
        <end position="1351"/>
    </location>
</feature>
<dbReference type="EMBL" id="BSXT01000245">
    <property type="protein sequence ID" value="GMF22109.1"/>
    <property type="molecule type" value="Genomic_DNA"/>
</dbReference>
<comment type="similarity">
    <text evidence="2">Belongs to the TPPP family.</text>
</comment>
<evidence type="ECO:0000256" key="1">
    <source>
        <dbReference type="ARBA" id="ARBA00004496"/>
    </source>
</evidence>
<evidence type="ECO:0000259" key="8">
    <source>
        <dbReference type="PROSITE" id="PS50119"/>
    </source>
</evidence>
<dbReference type="InterPro" id="IPR000048">
    <property type="entry name" value="IQ_motif_EF-hand-BS"/>
</dbReference>
<feature type="region of interest" description="Disordered" evidence="7">
    <location>
        <begin position="47"/>
        <end position="77"/>
    </location>
</feature>
<evidence type="ECO:0000256" key="5">
    <source>
        <dbReference type="ARBA" id="ARBA00022860"/>
    </source>
</evidence>